<evidence type="ECO:0000256" key="3">
    <source>
        <dbReference type="ARBA" id="ARBA00022448"/>
    </source>
</evidence>
<dbReference type="InterPro" id="IPR006042">
    <property type="entry name" value="Xan_ur_permease"/>
</dbReference>
<keyword evidence="6 7" id="KW-0472">Membrane</keyword>
<feature type="transmembrane region" description="Helical" evidence="7">
    <location>
        <begin position="413"/>
        <end position="433"/>
    </location>
</feature>
<keyword evidence="4 7" id="KW-0812">Transmembrane</keyword>
<dbReference type="PANTHER" id="PTHR42810:SF2">
    <property type="entry name" value="PURINE PERMEASE C1399.01C-RELATED"/>
    <property type="match status" value="1"/>
</dbReference>
<feature type="transmembrane region" description="Helical" evidence="7">
    <location>
        <begin position="350"/>
        <end position="368"/>
    </location>
</feature>
<feature type="transmembrane region" description="Helical" evidence="7">
    <location>
        <begin position="86"/>
        <end position="105"/>
    </location>
</feature>
<comment type="similarity">
    <text evidence="2">Belongs to the nucleobase:cation symporter-2 (NCS2) (TC 2.A.40) family.</text>
</comment>
<evidence type="ECO:0000256" key="5">
    <source>
        <dbReference type="ARBA" id="ARBA00022989"/>
    </source>
</evidence>
<dbReference type="EMBL" id="CP136422">
    <property type="protein sequence ID" value="WPX72299.1"/>
    <property type="molecule type" value="Genomic_DNA"/>
</dbReference>
<evidence type="ECO:0000313" key="8">
    <source>
        <dbReference type="EMBL" id="WPX72299.1"/>
    </source>
</evidence>
<evidence type="ECO:0000313" key="9">
    <source>
        <dbReference type="Proteomes" id="UP001325248"/>
    </source>
</evidence>
<dbReference type="NCBIfam" id="NF037981">
    <property type="entry name" value="NCS2_1"/>
    <property type="match status" value="1"/>
</dbReference>
<keyword evidence="9" id="KW-1185">Reference proteome</keyword>
<gene>
    <name evidence="8" type="ORF">BLCOC_06350</name>
</gene>
<organism evidence="8 9">
    <name type="scientific">Blautia producta</name>
    <dbReference type="NCBI Taxonomy" id="33035"/>
    <lineage>
        <taxon>Bacteria</taxon>
        <taxon>Bacillati</taxon>
        <taxon>Bacillota</taxon>
        <taxon>Clostridia</taxon>
        <taxon>Lachnospirales</taxon>
        <taxon>Lachnospiraceae</taxon>
        <taxon>Blautia</taxon>
    </lineage>
</organism>
<feature type="transmembrane region" description="Helical" evidence="7">
    <location>
        <begin position="322"/>
        <end position="344"/>
    </location>
</feature>
<sequence length="444" mass="46902">MGSKQDVGIQNIYKLDGLVPLGRAIPFGLQHVLAMFVANLAPITIVGASAGLKDKELAILLQNAMFVAGIATLIQLFPLWRIGARLPIVMGVSFTFVTILSYVGATYGYPTLIGAVLVGGLIEGCLGLFAKYWKRIITPVVAASVVTAIGYSLFTVGTRSFGGGYAEDFGSAQNLTLGVVTLAACLLFNIFAKSYWKQLSVLFGLIVGYILAIFMGKVDLSAVFSGGFLALPHPLPYRPVFNLSAIVAVTIIFLVSAAETIGDTTAMVATGLNREITEKEISGSLACDGFASTFSSIFGCPPVTSFSQNVGLIAMTKVVNRFTIMTGAVCMILAGLLPPIGNFFSSLPEAVLGGCTVMMFGSIMVSGIQMLSRAGFTQRNITIAALSLAIGIGFTTASETEIWSIFPQIARDVFAGNCVAVVFVISVVLSIMLPKDMEIKKVEE</sequence>
<evidence type="ECO:0000256" key="2">
    <source>
        <dbReference type="ARBA" id="ARBA00008821"/>
    </source>
</evidence>
<comment type="subcellular location">
    <subcellularLocation>
        <location evidence="1">Membrane</location>
        <topology evidence="1">Multi-pass membrane protein</topology>
    </subcellularLocation>
</comment>
<proteinExistence type="inferred from homology"/>
<name>A0ABZ0U873_9FIRM</name>
<evidence type="ECO:0000256" key="6">
    <source>
        <dbReference type="ARBA" id="ARBA00023136"/>
    </source>
</evidence>
<protein>
    <submittedName>
        <fullName evidence="8">Nucleobase transporter PlUacP</fullName>
    </submittedName>
</protein>
<keyword evidence="3" id="KW-0813">Transport</keyword>
<evidence type="ECO:0000256" key="7">
    <source>
        <dbReference type="SAM" id="Phobius"/>
    </source>
</evidence>
<dbReference type="Proteomes" id="UP001325248">
    <property type="component" value="Chromosome"/>
</dbReference>
<feature type="transmembrane region" description="Helical" evidence="7">
    <location>
        <begin position="240"/>
        <end position="258"/>
    </location>
</feature>
<feature type="transmembrane region" description="Helical" evidence="7">
    <location>
        <begin position="32"/>
        <end position="52"/>
    </location>
</feature>
<feature type="transmembrane region" description="Helical" evidence="7">
    <location>
        <begin position="380"/>
        <end position="398"/>
    </location>
</feature>
<reference evidence="8" key="1">
    <citation type="submission" date="2023-10" db="EMBL/GenBank/DDBJ databases">
        <title>Genome sequence of Blautia coccoides DSM 935.</title>
        <authorList>
            <person name="Boeer T."/>
            <person name="Bengelsdorf F.R."/>
            <person name="Daniel R."/>
            <person name="Poehlein A."/>
        </authorList>
    </citation>
    <scope>NUCLEOTIDE SEQUENCE [LARGE SCALE GENOMIC DNA]</scope>
    <source>
        <strain evidence="8">DSM 935</strain>
    </source>
</reference>
<feature type="transmembrane region" description="Helical" evidence="7">
    <location>
        <begin position="174"/>
        <end position="192"/>
    </location>
</feature>
<feature type="transmembrane region" description="Helical" evidence="7">
    <location>
        <begin position="58"/>
        <end position="79"/>
    </location>
</feature>
<feature type="transmembrane region" description="Helical" evidence="7">
    <location>
        <begin position="111"/>
        <end position="129"/>
    </location>
</feature>
<evidence type="ECO:0000256" key="4">
    <source>
        <dbReference type="ARBA" id="ARBA00022692"/>
    </source>
</evidence>
<keyword evidence="5 7" id="KW-1133">Transmembrane helix</keyword>
<dbReference type="PROSITE" id="PS01116">
    <property type="entry name" value="XANTH_URACIL_PERMASE"/>
    <property type="match status" value="1"/>
</dbReference>
<feature type="transmembrane region" description="Helical" evidence="7">
    <location>
        <begin position="136"/>
        <end position="154"/>
    </location>
</feature>
<dbReference type="Pfam" id="PF00860">
    <property type="entry name" value="Xan_ur_permease"/>
    <property type="match status" value="1"/>
</dbReference>
<dbReference type="NCBIfam" id="TIGR00801">
    <property type="entry name" value="ncs2"/>
    <property type="match status" value="1"/>
</dbReference>
<dbReference type="InterPro" id="IPR006043">
    <property type="entry name" value="NCS2"/>
</dbReference>
<accession>A0ABZ0U873</accession>
<feature type="transmembrane region" description="Helical" evidence="7">
    <location>
        <begin position="199"/>
        <end position="220"/>
    </location>
</feature>
<evidence type="ECO:0000256" key="1">
    <source>
        <dbReference type="ARBA" id="ARBA00004141"/>
    </source>
</evidence>
<dbReference type="PANTHER" id="PTHR42810">
    <property type="entry name" value="PURINE PERMEASE C1399.01C-RELATED"/>
    <property type="match status" value="1"/>
</dbReference>